<sequence>MNPPFQNIRIIDATHVLAGPFATYQVAVLGADVIKVESPDDPDQARLQGADRGMNDAGMGTAFMSQASNKKAVAIDLKKPEGQEIMKKLLATADVFVENYRPGAMEQLGLGYEDLAAINPALIYCSISAFGSSGPRRELTAYDNVIQAFSGMMAMTGDRQTGPLKSGAPVVDYATGTTAAFAITTALFQRERNGGKGQFVDVSMLDTALMLTSPYLTALLWNGKKPEPKGNTFPFATIGCYQASDEPLMIAASNLTQQKRLWTALGREDMIKENNNQRLDSHEEEAKVIAEIISTMTADYWETFLQKRRIPAARIRRLEETLADPHVGARGMLHSQPIEENDERELVVPISAFTMSSGERRITSPPQKVGAQTVELLASLGYSMSDLGALEAAGVIGYPTSSVQTDRRGTR</sequence>
<dbReference type="SUPFAM" id="SSF89796">
    <property type="entry name" value="CoA-transferase family III (CaiB/BaiF)"/>
    <property type="match status" value="1"/>
</dbReference>
<dbReference type="InterPro" id="IPR044855">
    <property type="entry name" value="CoA-Trfase_III_dom3_sf"/>
</dbReference>
<protein>
    <submittedName>
        <fullName evidence="2">Formyl-CoA transferase</fullName>
    </submittedName>
</protein>
<accession>A0A2A2EQY0</accession>
<comment type="caution">
    <text evidence="2">The sequence shown here is derived from an EMBL/GenBank/DDBJ whole genome shotgun (WGS) entry which is preliminary data.</text>
</comment>
<dbReference type="AlphaFoldDB" id="A0A2A2EQY0"/>
<dbReference type="InterPro" id="IPR050483">
    <property type="entry name" value="CoA-transferase_III_domain"/>
</dbReference>
<evidence type="ECO:0000313" key="3">
    <source>
        <dbReference type="Proteomes" id="UP000217771"/>
    </source>
</evidence>
<dbReference type="GO" id="GO:0008410">
    <property type="term" value="F:CoA-transferase activity"/>
    <property type="evidence" value="ECO:0007669"/>
    <property type="project" value="TreeGrafter"/>
</dbReference>
<dbReference type="Gene3D" id="3.30.1540.10">
    <property type="entry name" value="formyl-coa transferase, domain 3"/>
    <property type="match status" value="1"/>
</dbReference>
<name>A0A2A2EQY0_9GAMM</name>
<dbReference type="OrthoDB" id="9058532at2"/>
<evidence type="ECO:0000256" key="1">
    <source>
        <dbReference type="ARBA" id="ARBA00022679"/>
    </source>
</evidence>
<dbReference type="InterPro" id="IPR003673">
    <property type="entry name" value="CoA-Trfase_fam_III"/>
</dbReference>
<dbReference type="InterPro" id="IPR023606">
    <property type="entry name" value="CoA-Trfase_III_dom_1_sf"/>
</dbReference>
<dbReference type="EMBL" id="NSKB01000008">
    <property type="protein sequence ID" value="PAU74767.1"/>
    <property type="molecule type" value="Genomic_DNA"/>
</dbReference>
<keyword evidence="1 2" id="KW-0808">Transferase</keyword>
<proteinExistence type="predicted"/>
<dbReference type="PANTHER" id="PTHR48207">
    <property type="entry name" value="SUCCINATE--HYDROXYMETHYLGLUTARATE COA-TRANSFERASE"/>
    <property type="match status" value="1"/>
</dbReference>
<dbReference type="Gene3D" id="3.40.50.10540">
    <property type="entry name" value="Crotonobetainyl-coa:carnitine coa-transferase, domain 1"/>
    <property type="match status" value="1"/>
</dbReference>
<dbReference type="RefSeq" id="WP_095622555.1">
    <property type="nucleotide sequence ID" value="NZ_NSKB01000008.1"/>
</dbReference>
<organism evidence="2 3">
    <name type="scientific">Halomonas salipaludis</name>
    <dbReference type="NCBI Taxonomy" id="2032625"/>
    <lineage>
        <taxon>Bacteria</taxon>
        <taxon>Pseudomonadati</taxon>
        <taxon>Pseudomonadota</taxon>
        <taxon>Gammaproteobacteria</taxon>
        <taxon>Oceanospirillales</taxon>
        <taxon>Halomonadaceae</taxon>
        <taxon>Halomonas</taxon>
    </lineage>
</organism>
<dbReference type="Proteomes" id="UP000217771">
    <property type="component" value="Unassembled WGS sequence"/>
</dbReference>
<keyword evidence="3" id="KW-1185">Reference proteome</keyword>
<dbReference type="Pfam" id="PF02515">
    <property type="entry name" value="CoA_transf_3"/>
    <property type="match status" value="1"/>
</dbReference>
<dbReference type="PANTHER" id="PTHR48207:SF3">
    <property type="entry name" value="SUCCINATE--HYDROXYMETHYLGLUTARATE COA-TRANSFERASE"/>
    <property type="match status" value="1"/>
</dbReference>
<reference evidence="2 3" key="1">
    <citation type="submission" date="2017-08" db="EMBL/GenBank/DDBJ databases">
        <title>Halomonas alkalisoli sp. nov., isolated from saline alkaline soil.</title>
        <authorList>
            <person name="Wang D."/>
            <person name="Zhang G."/>
        </authorList>
    </citation>
    <scope>NUCLEOTIDE SEQUENCE [LARGE SCALE GENOMIC DNA]</scope>
    <source>
        <strain evidence="2 3">WRN001</strain>
    </source>
</reference>
<evidence type="ECO:0000313" key="2">
    <source>
        <dbReference type="EMBL" id="PAU74767.1"/>
    </source>
</evidence>
<gene>
    <name evidence="2" type="ORF">CK498_19585</name>
</gene>